<proteinExistence type="predicted"/>
<evidence type="ECO:0000256" key="1">
    <source>
        <dbReference type="SAM" id="MobiDB-lite"/>
    </source>
</evidence>
<keyword evidence="2" id="KW-0812">Transmembrane</keyword>
<accession>A0A7S3P4V7</accession>
<keyword evidence="3" id="KW-0732">Signal</keyword>
<dbReference type="AlphaFoldDB" id="A0A7S3P4V7"/>
<sequence length="302" mass="34087">MKITIPLALLAFLRQVASQANPEHVLLHHPTEHPWEPVYARKYIISDHERDVVASCKTETHDCDYALIVFLREESCIPSDFVISLRGEGSKTYDCPLLVEGYSIFGSDDIEDDTIPIQYHITNVLELPVYLVPREKFLKWEEHSPVTLEFLLEWEPYHSDVYRGYATDFFEFSFNNITEAVHDEGDFTMTARGYLEGYPPRQFSATILEVGDLYEPVIWEIDIELMSSLESEDDSDDGLEEGGLAGAIIGAAVFGALAGALIMAMFTRKSTQSRSTTQAGHPPHKDVEPTESPQEPTESHNE</sequence>
<keyword evidence="2" id="KW-0472">Membrane</keyword>
<feature type="signal peptide" evidence="3">
    <location>
        <begin position="1"/>
        <end position="18"/>
    </location>
</feature>
<feature type="chain" id="PRO_5030775180" evidence="3">
    <location>
        <begin position="19"/>
        <end position="302"/>
    </location>
</feature>
<dbReference type="EMBL" id="HBIM01001921">
    <property type="protein sequence ID" value="CAE0403479.1"/>
    <property type="molecule type" value="Transcribed_RNA"/>
</dbReference>
<gene>
    <name evidence="4" type="ORF">ACOF00016_LOCUS1678</name>
</gene>
<evidence type="ECO:0000256" key="3">
    <source>
        <dbReference type="SAM" id="SignalP"/>
    </source>
</evidence>
<evidence type="ECO:0000256" key="2">
    <source>
        <dbReference type="SAM" id="Phobius"/>
    </source>
</evidence>
<organism evidence="4">
    <name type="scientific">Amphora coffeiformis</name>
    <dbReference type="NCBI Taxonomy" id="265554"/>
    <lineage>
        <taxon>Eukaryota</taxon>
        <taxon>Sar</taxon>
        <taxon>Stramenopiles</taxon>
        <taxon>Ochrophyta</taxon>
        <taxon>Bacillariophyta</taxon>
        <taxon>Bacillariophyceae</taxon>
        <taxon>Bacillariophycidae</taxon>
        <taxon>Thalassiophysales</taxon>
        <taxon>Catenulaceae</taxon>
        <taxon>Amphora</taxon>
    </lineage>
</organism>
<protein>
    <submittedName>
        <fullName evidence="4">Uncharacterized protein</fullName>
    </submittedName>
</protein>
<evidence type="ECO:0000313" key="4">
    <source>
        <dbReference type="EMBL" id="CAE0403479.1"/>
    </source>
</evidence>
<keyword evidence="2" id="KW-1133">Transmembrane helix</keyword>
<feature type="region of interest" description="Disordered" evidence="1">
    <location>
        <begin position="271"/>
        <end position="302"/>
    </location>
</feature>
<name>A0A7S3P4V7_9STRA</name>
<reference evidence="4" key="1">
    <citation type="submission" date="2021-01" db="EMBL/GenBank/DDBJ databases">
        <authorList>
            <person name="Corre E."/>
            <person name="Pelletier E."/>
            <person name="Niang G."/>
            <person name="Scheremetjew M."/>
            <person name="Finn R."/>
            <person name="Kale V."/>
            <person name="Holt S."/>
            <person name="Cochrane G."/>
            <person name="Meng A."/>
            <person name="Brown T."/>
            <person name="Cohen L."/>
        </authorList>
    </citation>
    <scope>NUCLEOTIDE SEQUENCE</scope>
    <source>
        <strain evidence="4">CCMP127</strain>
    </source>
</reference>
<feature type="transmembrane region" description="Helical" evidence="2">
    <location>
        <begin position="244"/>
        <end position="266"/>
    </location>
</feature>